<feature type="transmembrane region" description="Helical" evidence="1">
    <location>
        <begin position="1629"/>
        <end position="1650"/>
    </location>
</feature>
<feature type="transmembrane region" description="Helical" evidence="1">
    <location>
        <begin position="1822"/>
        <end position="1840"/>
    </location>
</feature>
<feature type="transmembrane region" description="Helical" evidence="1">
    <location>
        <begin position="1561"/>
        <end position="1584"/>
    </location>
</feature>
<dbReference type="PANTHER" id="PTHR46967">
    <property type="entry name" value="INSULIN-LIKE GROWTH FACTOR BINDING PROTEIN,N-TERMINAL"/>
    <property type="match status" value="1"/>
</dbReference>
<evidence type="ECO:0000313" key="2">
    <source>
        <dbReference type="EMBL" id="GMH57983.1"/>
    </source>
</evidence>
<keyword evidence="1" id="KW-1133">Transmembrane helix</keyword>
<keyword evidence="1" id="KW-0472">Membrane</keyword>
<dbReference type="InterPro" id="IPR013320">
    <property type="entry name" value="ConA-like_dom_sf"/>
</dbReference>
<evidence type="ECO:0000313" key="3">
    <source>
        <dbReference type="Proteomes" id="UP001162640"/>
    </source>
</evidence>
<comment type="caution">
    <text evidence="2">The sequence shown here is derived from an EMBL/GenBank/DDBJ whole genome shotgun (WGS) entry which is preliminary data.</text>
</comment>
<protein>
    <submittedName>
        <fullName evidence="2">Uncharacterized protein</fullName>
    </submittedName>
</protein>
<evidence type="ECO:0000256" key="1">
    <source>
        <dbReference type="SAM" id="Phobius"/>
    </source>
</evidence>
<organism evidence="2 3">
    <name type="scientific">Triparma laevis f. inornata</name>
    <dbReference type="NCBI Taxonomy" id="1714386"/>
    <lineage>
        <taxon>Eukaryota</taxon>
        <taxon>Sar</taxon>
        <taxon>Stramenopiles</taxon>
        <taxon>Ochrophyta</taxon>
        <taxon>Bolidophyceae</taxon>
        <taxon>Parmales</taxon>
        <taxon>Triparmaceae</taxon>
        <taxon>Triparma</taxon>
    </lineage>
</organism>
<gene>
    <name evidence="2" type="ORF">TL16_g02514</name>
</gene>
<dbReference type="SUPFAM" id="SSF57184">
    <property type="entry name" value="Growth factor receptor domain"/>
    <property type="match status" value="3"/>
</dbReference>
<accession>A0A9W6ZVP7</accession>
<feature type="transmembrane region" description="Helical" evidence="1">
    <location>
        <begin position="1777"/>
        <end position="1802"/>
    </location>
</feature>
<feature type="transmembrane region" description="Helical" evidence="1">
    <location>
        <begin position="1852"/>
        <end position="1874"/>
    </location>
</feature>
<dbReference type="Pfam" id="PF13385">
    <property type="entry name" value="Laminin_G_3"/>
    <property type="match status" value="3"/>
</dbReference>
<feature type="transmembrane region" description="Helical" evidence="1">
    <location>
        <begin position="1683"/>
        <end position="1703"/>
    </location>
</feature>
<proteinExistence type="predicted"/>
<dbReference type="Gene3D" id="2.60.120.200">
    <property type="match status" value="3"/>
</dbReference>
<dbReference type="InterPro" id="IPR009030">
    <property type="entry name" value="Growth_fac_rcpt_cys_sf"/>
</dbReference>
<reference evidence="3" key="1">
    <citation type="journal article" date="2023" name="Commun. Biol.">
        <title>Genome analysis of Parmales, the sister group of diatoms, reveals the evolutionary specialization of diatoms from phago-mixotrophs to photoautotrophs.</title>
        <authorList>
            <person name="Ban H."/>
            <person name="Sato S."/>
            <person name="Yoshikawa S."/>
            <person name="Yamada K."/>
            <person name="Nakamura Y."/>
            <person name="Ichinomiya M."/>
            <person name="Sato N."/>
            <person name="Blanc-Mathieu R."/>
            <person name="Endo H."/>
            <person name="Kuwata A."/>
            <person name="Ogata H."/>
        </authorList>
    </citation>
    <scope>NUCLEOTIDE SEQUENCE [LARGE SCALE GENOMIC DNA]</scope>
</reference>
<dbReference type="Gene3D" id="2.10.50.10">
    <property type="entry name" value="Tumor Necrosis Factor Receptor, subunit A, domain 2"/>
    <property type="match status" value="3"/>
</dbReference>
<sequence length="1959" mass="215325">MSERKVFLRDGTRILYYMLGRKVSEQYGTSVGATSSDTCRGCPDEGQASIAGSTECYDKPLPLFVFYDGECDEQKAYNGNYDVMGITASGRYYYKKKDEERFIYWDPYCDGAYSTPLWVFDDSEPSLTEEGDLHAGKHLISSTTLVEAEACASCPDGQISWEGSEFCVTPTHTWDFRGCNTGEEVGDSSEGSSLVATPLVATPMNEATCSADGISLDGSNDFINITPWKWGGTVSFEVYVKYNSFNNWSRIFDFGNGENSDNVVLSNEGTKSTVAWEVRQESTNKDLLTSNFDSSTWTHFVVTVSGTNMTVYKNGVLVETQTDGHEPNVLTRTQHWLGRSAWFSNGYFDGTIAYVKIWHREELQQLDVTDLYAPYNTAHHFWDFRGCTTGSPVTDSIAKDLVATPKNGAACKPDGISLDGNNDHVDIDDWEWGDSTSIEVYIKYDAFNSNSPVFDFGKGQENDNVFLWNSGATSSIEWGIFRGSTYKYIGEGNFESYTWAHLVLTASGTSMKMYKNGALVRSKADGHEPNVLTRTRHWLGRSTHEQGNDFDGTIAYVKVWHGVELQQSDVTDLYAPHNTAHHFWDFRGCSTGSVTDSIAGDLVATRNGASCSAGGISFDGSDDHVGISEWEWGGTTSFEIYVKYNSFKENSRVFDFGKDDDDDENVYLSNHEDTSKIHLRVYVEENMFGWDTYSSLKTSYFDSYTWAHVIVTVSGAGGSKGATKMYKNENTNHFDGTIAYIKVWHGVELQQSDVTNLYAPLNTAHHMWDFRGCTTGSPVIDSIAKYLKALPQNGPSCSADGISLDGKNDYVSINNWEWGGVVSFEMYIKQNERSDLDPKYILDFRGEYFQSVRLYSSAYNTGESKLNLSINGGYLATSDLGIYAWTQVVVTSNGGDMKIYVNGGLEKTISNGKTLPIRTSTNNFLGRAYNSDSTSDKFGGTIAYLKIWHGVELTESDVSSSYRCPAGEFGNLIAGCEICPTGQYSVYPNTRTCMKCAGGKSTIESNSTHHHDEPSDCILCNLGEYSYEGEACITCKAGEYTGSVLEPCKICDAGKYSAESSPQCTNCPAGKYNADRATSRTYHTPNSCHACPVGKFLEDAGIIAEEHDDSTDSVGVGNYTTGATETTREGEAICEAGFACVGGEKKNCDGAGEYSQPGSGFCKKCSTGKFYNETANDCGLCPKNTFASSGASNIIGCQECPAWGHSQPGSGFCEQCTAGEFYNETSFECELCPKNTFAISGANNITGCKPCDDGGYSKPGSGYCAQCSSGKYHNETSNMCELCPKNTFTISGASNFTGCERCPNGGHSQPGSGYCEHCSSGLYHNEASNECDKCPAGTYTDTGGVGIEACFSCKEGFFSADPGSSTCYTCEPGKYTNVDQTGCLLCPAGQISGVAASSCSECEIGKYAEGKGNAWCKFCDDDEALIGSVTVGKGTTSSSGCICPAGDYVNQGDGENFCKNVPEGVKMNVEAMTVVNLNVSRGFWRTDNSSYDVLQCLAPEHCIGGSDPERQCKEGHTGPLCAVDKFLEFYVQARPYAKIMLSYWQVVGALAFNFDLGFPPLFSIIFMTFISSIVNLEFLNMLPLGCVMNTNYHDTLLSYTLIPFLIGLCMIIAYRILKSKGNIGASNTVFGWFLFMTFLILPSVSTKILYTFACRDFDGTYGSFLKVDYSIYCASDEHLMYELYAKVCILIYPMGIPLMYIWLLRRARKCLDPGQKHREGRYGIDEGMRRAIEERERREEDDPQIRSLAFLYDSYEPKFYWFEVVETLRKLMLSGGLVLLGPGTVSQVIISIFICLASIRIFSGCEPYIEYKVDVFMEMSQWQIFFVMFAALLIRVDDMLGEAGTKLKKKKIFDAILLATQCLAPAVLILMILFKGKDIVVKLVTKISKSRSNSKNKNENESGVEGGGTQLTEFKGNVVISGRQNSQFEVDNPLASSEKLRKATMKVDSKNGLLAVAKT</sequence>
<feature type="transmembrane region" description="Helical" evidence="1">
    <location>
        <begin position="1596"/>
        <end position="1617"/>
    </location>
</feature>
<dbReference type="EMBL" id="BLQM01000061">
    <property type="protein sequence ID" value="GMH57983.1"/>
    <property type="molecule type" value="Genomic_DNA"/>
</dbReference>
<dbReference type="SUPFAM" id="SSF49899">
    <property type="entry name" value="Concanavalin A-like lectins/glucanases"/>
    <property type="match status" value="4"/>
</dbReference>
<dbReference type="Proteomes" id="UP001162640">
    <property type="component" value="Unassembled WGS sequence"/>
</dbReference>
<name>A0A9W6ZVP7_9STRA</name>
<dbReference type="PANTHER" id="PTHR46967:SF1">
    <property type="entry name" value="KERATIN-ASSOCIATED PROTEIN 16-1-LIKE"/>
    <property type="match status" value="1"/>
</dbReference>
<keyword evidence="1" id="KW-0812">Transmembrane</keyword>
<dbReference type="SMART" id="SM01411">
    <property type="entry name" value="Ephrin_rec_like"/>
    <property type="match status" value="7"/>
</dbReference>